<organism evidence="1 2">
    <name type="scientific">Priapulus caudatus</name>
    <name type="common">Priapulid worm</name>
    <dbReference type="NCBI Taxonomy" id="37621"/>
    <lineage>
        <taxon>Eukaryota</taxon>
        <taxon>Metazoa</taxon>
        <taxon>Ecdysozoa</taxon>
        <taxon>Scalidophora</taxon>
        <taxon>Priapulida</taxon>
        <taxon>Priapulimorpha</taxon>
        <taxon>Priapulimorphida</taxon>
        <taxon>Priapulidae</taxon>
        <taxon>Priapulus</taxon>
    </lineage>
</organism>
<protein>
    <submittedName>
        <fullName evidence="2">IQ domain-containing protein K-like isoform X2</fullName>
    </submittedName>
</protein>
<proteinExistence type="predicted"/>
<evidence type="ECO:0000313" key="1">
    <source>
        <dbReference type="Proteomes" id="UP000695022"/>
    </source>
</evidence>
<reference evidence="2" key="1">
    <citation type="submission" date="2025-08" db="UniProtKB">
        <authorList>
            <consortium name="RefSeq"/>
        </authorList>
    </citation>
    <scope>IDENTIFICATION</scope>
</reference>
<dbReference type="PANTHER" id="PTHR34927:SF1">
    <property type="entry name" value="IQ DOMAIN-CONTAINING PROTEIN K"/>
    <property type="match status" value="1"/>
</dbReference>
<dbReference type="Gene3D" id="1.20.5.190">
    <property type="match status" value="1"/>
</dbReference>
<dbReference type="InterPro" id="IPR000048">
    <property type="entry name" value="IQ_motif_EF-hand-BS"/>
</dbReference>
<dbReference type="CDD" id="cd23767">
    <property type="entry name" value="IQCD"/>
    <property type="match status" value="1"/>
</dbReference>
<dbReference type="CDD" id="cd22969">
    <property type="entry name" value="DD_IQCK"/>
    <property type="match status" value="1"/>
</dbReference>
<dbReference type="Proteomes" id="UP000695022">
    <property type="component" value="Unplaced"/>
</dbReference>
<name>A0ABM1EFR8_PRICU</name>
<dbReference type="Pfam" id="PF00612">
    <property type="entry name" value="IQ"/>
    <property type="match status" value="1"/>
</dbReference>
<evidence type="ECO:0000313" key="2">
    <source>
        <dbReference type="RefSeq" id="XP_014671039.1"/>
    </source>
</evidence>
<accession>A0ABM1EFR8</accession>
<sequence length="152" mass="17753">MEDVLVAPESLHPDKLLKELQHLRSNQVELEVDECSPVDYLDIFIFPVLLPGLDALIRQAIEEKCFERKRTKFNGLDFLTEWLYSPRPTIPLSLIWSEEKAATVIQSYWRGFLVRKEPEVQELRQYQREMRGTSGISIQISDSILQMFKKSA</sequence>
<dbReference type="PANTHER" id="PTHR34927">
    <property type="entry name" value="IQ DOMAIN-CONTAINING PROTEIN K"/>
    <property type="match status" value="1"/>
</dbReference>
<dbReference type="SMART" id="SM00015">
    <property type="entry name" value="IQ"/>
    <property type="match status" value="1"/>
</dbReference>
<dbReference type="InterPro" id="IPR043408">
    <property type="entry name" value="IQCK"/>
</dbReference>
<dbReference type="GeneID" id="106811831"/>
<keyword evidence="1" id="KW-1185">Reference proteome</keyword>
<dbReference type="PROSITE" id="PS50096">
    <property type="entry name" value="IQ"/>
    <property type="match status" value="1"/>
</dbReference>
<gene>
    <name evidence="2" type="primary">LOC106811831</name>
</gene>
<dbReference type="RefSeq" id="XP_014671039.1">
    <property type="nucleotide sequence ID" value="XM_014815553.1"/>
</dbReference>